<feature type="chain" id="PRO_5038959057" evidence="4">
    <location>
        <begin position="29"/>
        <end position="519"/>
    </location>
</feature>
<dbReference type="AlphaFoldDB" id="A0A1H4JLD9"/>
<dbReference type="InterPro" id="IPR017850">
    <property type="entry name" value="Alkaline_phosphatase_core_sf"/>
</dbReference>
<protein>
    <submittedName>
        <fullName evidence="5">Phosphoesterase family protein</fullName>
    </submittedName>
</protein>
<dbReference type="STRING" id="156980.SAMN04489745_0225"/>
<dbReference type="GO" id="GO:0016788">
    <property type="term" value="F:hydrolase activity, acting on ester bonds"/>
    <property type="evidence" value="ECO:0007669"/>
    <property type="project" value="InterPro"/>
</dbReference>
<evidence type="ECO:0000256" key="4">
    <source>
        <dbReference type="SAM" id="SignalP"/>
    </source>
</evidence>
<evidence type="ECO:0000256" key="2">
    <source>
        <dbReference type="ARBA" id="ARBA00023026"/>
    </source>
</evidence>
<feature type="region of interest" description="Disordered" evidence="3">
    <location>
        <begin position="355"/>
        <end position="379"/>
    </location>
</feature>
<evidence type="ECO:0000313" key="6">
    <source>
        <dbReference type="Proteomes" id="UP000182652"/>
    </source>
</evidence>
<dbReference type="Pfam" id="PF04185">
    <property type="entry name" value="Phosphoesterase"/>
    <property type="match status" value="1"/>
</dbReference>
<evidence type="ECO:0000313" key="5">
    <source>
        <dbReference type="EMBL" id="SEB46508.1"/>
    </source>
</evidence>
<feature type="compositionally biased region" description="Polar residues" evidence="3">
    <location>
        <begin position="47"/>
        <end position="56"/>
    </location>
</feature>
<dbReference type="GO" id="GO:0009395">
    <property type="term" value="P:phospholipid catabolic process"/>
    <property type="evidence" value="ECO:0007669"/>
    <property type="project" value="TreeGrafter"/>
</dbReference>
<gene>
    <name evidence="5" type="ORF">SAMN04489745_0225</name>
</gene>
<organism evidence="5 6">
    <name type="scientific">Arthrobacter woluwensis</name>
    <dbReference type="NCBI Taxonomy" id="156980"/>
    <lineage>
        <taxon>Bacteria</taxon>
        <taxon>Bacillati</taxon>
        <taxon>Actinomycetota</taxon>
        <taxon>Actinomycetes</taxon>
        <taxon>Micrococcales</taxon>
        <taxon>Micrococcaceae</taxon>
        <taxon>Arthrobacter</taxon>
    </lineage>
</organism>
<dbReference type="InterPro" id="IPR007312">
    <property type="entry name" value="Phosphoesterase"/>
</dbReference>
<evidence type="ECO:0000256" key="1">
    <source>
        <dbReference type="ARBA" id="ARBA00022801"/>
    </source>
</evidence>
<dbReference type="PANTHER" id="PTHR31956:SF8">
    <property type="entry name" value="ACID PHOSPHATASE PHOA (AFU_ORTHOLOGUE AFUA_1G03570)"/>
    <property type="match status" value="1"/>
</dbReference>
<accession>A0A1H4JLD9</accession>
<feature type="region of interest" description="Disordered" evidence="3">
    <location>
        <begin position="37"/>
        <end position="59"/>
    </location>
</feature>
<dbReference type="Proteomes" id="UP000182652">
    <property type="component" value="Unassembled WGS sequence"/>
</dbReference>
<sequence>MKLRITSRLGKTLAGVLAVGALSASLLAGGTAATAGTTLPAHDSQHQNDQGQNSQGRDGASKIGHVWTIILENKSYEATFTGLNQNDYLWKTLPSYGALLTQYYGTGHFSLDNYISLVGGQSPAPDNQNDCPQYTDVSPGTPAADGQVLASKGCVYPASTKTLFNQLDDKHVSWKAYMQDMGNDAGREDVYRCGIPGDPSGAGVKDPSGATATDQYVAKHNPTAWFHSVIDNPQDCKNVVPLSGYHATPGHPALTGLEEDLKSVRTTPKFNWITPGNCSDAHDATCKGPGQNMSGDPNSRQGGLYASDNFLKKYVPMIMNSPAFQQDGLIQIIFDEAMPPYKMYGNSIADLGTQTGPWGNNSGPAMGTDSGTGASAQAEANTGQSVVACCNELPGPNTSQPGFQAFNQDTTPGGGITGAVMISRFIKPGSVSNQPYNHYSWLRSMEDLFGVHDGGTDGRGHLGFAAADGLRPFGGDVYNNPSGRALQPTPSGAITYPAVAGVKDTGIPVIPAGSVYARH</sequence>
<proteinExistence type="predicted"/>
<dbReference type="RefSeq" id="WP_139244615.1">
    <property type="nucleotide sequence ID" value="NZ_FNSN01000003.1"/>
</dbReference>
<dbReference type="Gene3D" id="3.40.720.10">
    <property type="entry name" value="Alkaline Phosphatase, subunit A"/>
    <property type="match status" value="1"/>
</dbReference>
<keyword evidence="2" id="KW-0843">Virulence</keyword>
<keyword evidence="6" id="KW-1185">Reference proteome</keyword>
<reference evidence="5 6" key="1">
    <citation type="submission" date="2016-10" db="EMBL/GenBank/DDBJ databases">
        <authorList>
            <person name="de Groot N.N."/>
        </authorList>
    </citation>
    <scope>NUCLEOTIDE SEQUENCE [LARGE SCALE GENOMIC DNA]</scope>
    <source>
        <strain evidence="5 6">DSM 10495</strain>
    </source>
</reference>
<name>A0A1H4JLD9_9MICC</name>
<dbReference type="EMBL" id="FNSN01000003">
    <property type="protein sequence ID" value="SEB46508.1"/>
    <property type="molecule type" value="Genomic_DNA"/>
</dbReference>
<feature type="signal peptide" evidence="4">
    <location>
        <begin position="1"/>
        <end position="28"/>
    </location>
</feature>
<dbReference type="PANTHER" id="PTHR31956">
    <property type="entry name" value="NON-SPECIFIC PHOSPHOLIPASE C4-RELATED"/>
    <property type="match status" value="1"/>
</dbReference>
<keyword evidence="1" id="KW-0378">Hydrolase</keyword>
<keyword evidence="4" id="KW-0732">Signal</keyword>
<evidence type="ECO:0000256" key="3">
    <source>
        <dbReference type="SAM" id="MobiDB-lite"/>
    </source>
</evidence>